<feature type="domain" description="Multidrug resistance protein MdtA-like barrel-sandwich hybrid" evidence="7">
    <location>
        <begin position="59"/>
        <end position="254"/>
    </location>
</feature>
<organism evidence="9 10">
    <name type="scientific">Pedobacter nutrimenti</name>
    <dbReference type="NCBI Taxonomy" id="1241337"/>
    <lineage>
        <taxon>Bacteria</taxon>
        <taxon>Pseudomonadati</taxon>
        <taxon>Bacteroidota</taxon>
        <taxon>Sphingobacteriia</taxon>
        <taxon>Sphingobacteriales</taxon>
        <taxon>Sphingobacteriaceae</taxon>
        <taxon>Pedobacter</taxon>
    </lineage>
</organism>
<reference evidence="9 10" key="1">
    <citation type="submission" date="2018-06" db="EMBL/GenBank/DDBJ databases">
        <title>Genomic Encyclopedia of Archaeal and Bacterial Type Strains, Phase II (KMG-II): from individual species to whole genera.</title>
        <authorList>
            <person name="Goeker M."/>
        </authorList>
    </citation>
    <scope>NUCLEOTIDE SEQUENCE [LARGE SCALE GENOMIC DNA]</scope>
    <source>
        <strain evidence="9 10">DSM 27372</strain>
    </source>
</reference>
<dbReference type="GO" id="GO:0055085">
    <property type="term" value="P:transmembrane transport"/>
    <property type="evidence" value="ECO:0007669"/>
    <property type="project" value="InterPro"/>
</dbReference>
<dbReference type="EMBL" id="QKLU01000005">
    <property type="protein sequence ID" value="PYF72857.1"/>
    <property type="molecule type" value="Genomic_DNA"/>
</dbReference>
<dbReference type="Gene3D" id="1.10.287.470">
    <property type="entry name" value="Helix hairpin bin"/>
    <property type="match status" value="2"/>
</dbReference>
<name>A0A318UFG6_9SPHI</name>
<dbReference type="RefSeq" id="WP_110832674.1">
    <property type="nucleotide sequence ID" value="NZ_QKLU01000005.1"/>
</dbReference>
<evidence type="ECO:0000256" key="3">
    <source>
        <dbReference type="ARBA" id="ARBA00022989"/>
    </source>
</evidence>
<evidence type="ECO:0000256" key="2">
    <source>
        <dbReference type="ARBA" id="ARBA00022692"/>
    </source>
</evidence>
<protein>
    <submittedName>
        <fullName evidence="9">Membrane fusion protein (Multidrug efflux system)</fullName>
    </submittedName>
</protein>
<keyword evidence="4 6" id="KW-0472">Membrane</keyword>
<evidence type="ECO:0000256" key="1">
    <source>
        <dbReference type="ARBA" id="ARBA00004167"/>
    </source>
</evidence>
<accession>A0A318UFG6</accession>
<feature type="domain" description="p-hydroxybenzoic acid efflux pump subunit AaeA-like beta-barrel" evidence="8">
    <location>
        <begin position="260"/>
        <end position="349"/>
    </location>
</feature>
<keyword evidence="3 6" id="KW-1133">Transmembrane helix</keyword>
<dbReference type="Gene3D" id="2.40.30.170">
    <property type="match status" value="1"/>
</dbReference>
<comment type="caution">
    <text evidence="9">The sequence shown here is derived from an EMBL/GenBank/DDBJ whole genome shotgun (WGS) entry which is preliminary data.</text>
</comment>
<dbReference type="GO" id="GO:0016020">
    <property type="term" value="C:membrane"/>
    <property type="evidence" value="ECO:0007669"/>
    <property type="project" value="UniProtKB-SubCell"/>
</dbReference>
<keyword evidence="10" id="KW-1185">Reference proteome</keyword>
<dbReference type="PANTHER" id="PTHR30386:SF26">
    <property type="entry name" value="TRANSPORT PROTEIN COMB"/>
    <property type="match status" value="1"/>
</dbReference>
<dbReference type="InterPro" id="IPR058634">
    <property type="entry name" value="AaeA-lik-b-barrel"/>
</dbReference>
<evidence type="ECO:0000259" key="8">
    <source>
        <dbReference type="Pfam" id="PF25963"/>
    </source>
</evidence>
<dbReference type="PANTHER" id="PTHR30386">
    <property type="entry name" value="MEMBRANE FUSION SUBUNIT OF EMRAB-TOLC MULTIDRUG EFFLUX PUMP"/>
    <property type="match status" value="1"/>
</dbReference>
<dbReference type="InterPro" id="IPR050739">
    <property type="entry name" value="MFP"/>
</dbReference>
<dbReference type="Pfam" id="PF25963">
    <property type="entry name" value="Beta-barrel_AAEA"/>
    <property type="match status" value="1"/>
</dbReference>
<dbReference type="Proteomes" id="UP000248198">
    <property type="component" value="Unassembled WGS sequence"/>
</dbReference>
<dbReference type="AlphaFoldDB" id="A0A318UFG6"/>
<keyword evidence="5" id="KW-0175">Coiled coil</keyword>
<evidence type="ECO:0000259" key="7">
    <source>
        <dbReference type="Pfam" id="PF25917"/>
    </source>
</evidence>
<dbReference type="InterPro" id="IPR058625">
    <property type="entry name" value="MdtA-like_BSH"/>
</dbReference>
<dbReference type="Pfam" id="PF25917">
    <property type="entry name" value="BSH_RND"/>
    <property type="match status" value="1"/>
</dbReference>
<evidence type="ECO:0000256" key="6">
    <source>
        <dbReference type="SAM" id="Phobius"/>
    </source>
</evidence>
<dbReference type="Gene3D" id="2.40.50.100">
    <property type="match status" value="1"/>
</dbReference>
<sequence length="353" mass="39693">MRAKKKNYTRTDQLITKITAWIAGIIVLILVGWGCISLWDLYHYEETNDAQVEEYINPVTSRVTGYIRSIKYEENQEVKKGDTLLIIDNSEYKLSEQEAEAALLNAEAQIRVMESNEQTTAKVADVSQSQIASAKAKLWKQQQDYDRYLKLFKVESATLQQLENSKAALEVANSEYKSALNSYQASVSKVNDIKSQKDVYLAEIKRREALLKRNKLDVGYTVITAPYHGKMGRRTIQEGQLIQAGQTLAFIVDQEAGKWVIANFKETQIAAMHLQDKASIETDAFPGEHFEGRVVSLSPATGARFSLLPPDNSTGNFVKVVQRIPVKIRLTDGHQAEKLRAGMNANVIIAKHQ</sequence>
<evidence type="ECO:0000313" key="10">
    <source>
        <dbReference type="Proteomes" id="UP000248198"/>
    </source>
</evidence>
<dbReference type="SUPFAM" id="SSF111369">
    <property type="entry name" value="HlyD-like secretion proteins"/>
    <property type="match status" value="2"/>
</dbReference>
<evidence type="ECO:0000313" key="9">
    <source>
        <dbReference type="EMBL" id="PYF72857.1"/>
    </source>
</evidence>
<comment type="subcellular location">
    <subcellularLocation>
        <location evidence="1">Membrane</location>
        <topology evidence="1">Single-pass membrane protein</topology>
    </subcellularLocation>
</comment>
<gene>
    <name evidence="9" type="ORF">B0O44_105230</name>
</gene>
<evidence type="ECO:0000256" key="4">
    <source>
        <dbReference type="ARBA" id="ARBA00023136"/>
    </source>
</evidence>
<proteinExistence type="predicted"/>
<evidence type="ECO:0000256" key="5">
    <source>
        <dbReference type="SAM" id="Coils"/>
    </source>
</evidence>
<dbReference type="OrthoDB" id="9811754at2"/>
<feature type="transmembrane region" description="Helical" evidence="6">
    <location>
        <begin position="20"/>
        <end position="39"/>
    </location>
</feature>
<feature type="coiled-coil region" evidence="5">
    <location>
        <begin position="87"/>
        <end position="116"/>
    </location>
</feature>
<keyword evidence="2 6" id="KW-0812">Transmembrane</keyword>